<dbReference type="PANTHER" id="PTHR10578:SF143">
    <property type="entry name" value="FMN-DEPENDENT ALPHA-HYDROXY ACID DEHYDROGENASE PB1A11.03"/>
    <property type="match status" value="1"/>
</dbReference>
<comment type="cofactor">
    <cofactor evidence="2">
        <name>FMN</name>
        <dbReference type="ChEBI" id="CHEBI:58210"/>
    </cofactor>
</comment>
<gene>
    <name evidence="17" type="ORF">HXA33_19225</name>
</gene>
<comment type="catalytic activity">
    <reaction evidence="10">
        <text>mandelate + O2 = phenylglyoxylate + H2O2</text>
        <dbReference type="Rhea" id="RHEA:68968"/>
        <dbReference type="ChEBI" id="CHEBI:15379"/>
        <dbReference type="ChEBI" id="CHEBI:16240"/>
        <dbReference type="ChEBI" id="CHEBI:25147"/>
        <dbReference type="ChEBI" id="CHEBI:36656"/>
    </reaction>
</comment>
<feature type="binding site" evidence="15">
    <location>
        <position position="137"/>
    </location>
    <ligand>
        <name>FMN</name>
        <dbReference type="ChEBI" id="CHEBI:58210"/>
    </ligand>
</feature>
<dbReference type="FunFam" id="3.20.20.70:FF:000029">
    <property type="entry name" value="L-lactate dehydrogenase"/>
    <property type="match status" value="1"/>
</dbReference>
<feature type="binding site" evidence="15">
    <location>
        <position position="114"/>
    </location>
    <ligand>
        <name>FMN</name>
        <dbReference type="ChEBI" id="CHEBI:58210"/>
    </ligand>
</feature>
<dbReference type="InterPro" id="IPR008259">
    <property type="entry name" value="FMN_hydac_DH_AS"/>
</dbReference>
<evidence type="ECO:0000256" key="2">
    <source>
        <dbReference type="ARBA" id="ARBA00001917"/>
    </source>
</evidence>
<keyword evidence="4 15" id="KW-0285">Flavoprotein</keyword>
<dbReference type="PROSITE" id="PS51349">
    <property type="entry name" value="FMN_HYDROXY_ACID_DH_2"/>
    <property type="match status" value="1"/>
</dbReference>
<evidence type="ECO:0000256" key="11">
    <source>
        <dbReference type="ARBA" id="ARBA00050773"/>
    </source>
</evidence>
<dbReference type="EMBL" id="JABXYM010000002">
    <property type="protein sequence ID" value="MCR6098644.1"/>
    <property type="molecule type" value="Genomic_DNA"/>
</dbReference>
<dbReference type="AlphaFoldDB" id="A0A9Q4G1A2"/>
<dbReference type="Proteomes" id="UP001057753">
    <property type="component" value="Unassembled WGS sequence"/>
</dbReference>
<dbReference type="GO" id="GO:0003973">
    <property type="term" value="F:(S)-2-hydroxy-acid oxidase activity"/>
    <property type="evidence" value="ECO:0007669"/>
    <property type="project" value="UniProtKB-EC"/>
</dbReference>
<dbReference type="InterPro" id="IPR013785">
    <property type="entry name" value="Aldolase_TIM"/>
</dbReference>
<feature type="binding site" evidence="15">
    <location>
        <position position="174"/>
    </location>
    <ligand>
        <name>glyoxylate</name>
        <dbReference type="ChEBI" id="CHEBI:36655"/>
    </ligand>
</feature>
<evidence type="ECO:0000256" key="10">
    <source>
        <dbReference type="ARBA" id="ARBA00050549"/>
    </source>
</evidence>
<evidence type="ECO:0000313" key="17">
    <source>
        <dbReference type="EMBL" id="MCR6098644.1"/>
    </source>
</evidence>
<feature type="binding site" evidence="15">
    <location>
        <begin position="325"/>
        <end position="326"/>
    </location>
    <ligand>
        <name>FMN</name>
        <dbReference type="ChEBI" id="CHEBI:58210"/>
    </ligand>
</feature>
<dbReference type="GO" id="GO:0010181">
    <property type="term" value="F:FMN binding"/>
    <property type="evidence" value="ECO:0007669"/>
    <property type="project" value="InterPro"/>
</dbReference>
<dbReference type="InterPro" id="IPR000262">
    <property type="entry name" value="FMN-dep_DH"/>
</dbReference>
<feature type="binding site" evidence="15">
    <location>
        <position position="271"/>
    </location>
    <ligand>
        <name>glyoxylate</name>
        <dbReference type="ChEBI" id="CHEBI:36655"/>
    </ligand>
</feature>
<evidence type="ECO:0000256" key="8">
    <source>
        <dbReference type="ARBA" id="ARBA00029513"/>
    </source>
</evidence>
<dbReference type="EC" id="1.1.3.15" evidence="3"/>
<comment type="catalytic activity">
    <reaction evidence="12">
        <text>2-hydroxyoctanoate + O2 = 2-oxooctanoate + H2O2</text>
        <dbReference type="Rhea" id="RHEA:67940"/>
        <dbReference type="ChEBI" id="CHEBI:15379"/>
        <dbReference type="ChEBI" id="CHEBI:16240"/>
        <dbReference type="ChEBI" id="CHEBI:133514"/>
        <dbReference type="ChEBI" id="CHEBI:176689"/>
    </reaction>
</comment>
<name>A0A9Q4G1A2_SALAG</name>
<feature type="active site" description="Proton acceptor" evidence="14">
    <location>
        <position position="271"/>
    </location>
</feature>
<dbReference type="PROSITE" id="PS00557">
    <property type="entry name" value="FMN_HYDROXY_ACID_DH_1"/>
    <property type="match status" value="1"/>
</dbReference>
<organism evidence="17 18">
    <name type="scientific">Salipaludibacillus agaradhaerens</name>
    <name type="common">Bacillus agaradhaerens</name>
    <dbReference type="NCBI Taxonomy" id="76935"/>
    <lineage>
        <taxon>Bacteria</taxon>
        <taxon>Bacillati</taxon>
        <taxon>Bacillota</taxon>
        <taxon>Bacilli</taxon>
        <taxon>Bacillales</taxon>
        <taxon>Bacillaceae</taxon>
    </lineage>
</organism>
<evidence type="ECO:0000259" key="16">
    <source>
        <dbReference type="PROSITE" id="PS51349"/>
    </source>
</evidence>
<dbReference type="Gene3D" id="3.20.20.70">
    <property type="entry name" value="Aldolase class I"/>
    <property type="match status" value="1"/>
</dbReference>
<feature type="binding site" evidence="15">
    <location>
        <position position="165"/>
    </location>
    <ligand>
        <name>FMN</name>
        <dbReference type="ChEBI" id="CHEBI:58210"/>
    </ligand>
</feature>
<evidence type="ECO:0000256" key="14">
    <source>
        <dbReference type="PIRSR" id="PIRSR000138-1"/>
    </source>
</evidence>
<dbReference type="Pfam" id="PF01070">
    <property type="entry name" value="FMN_dh"/>
    <property type="match status" value="1"/>
</dbReference>
<keyword evidence="5 15" id="KW-0288">FMN</keyword>
<dbReference type="SUPFAM" id="SSF51395">
    <property type="entry name" value="FMN-linked oxidoreductases"/>
    <property type="match status" value="1"/>
</dbReference>
<comment type="catalytic activity">
    <reaction evidence="1">
        <text>a (2S)-2-hydroxycarboxylate + O2 = a 2-oxocarboxylate + H2O2</text>
        <dbReference type="Rhea" id="RHEA:16789"/>
        <dbReference type="ChEBI" id="CHEBI:15379"/>
        <dbReference type="ChEBI" id="CHEBI:16240"/>
        <dbReference type="ChEBI" id="CHEBI:35179"/>
        <dbReference type="ChEBI" id="CHEBI:58123"/>
        <dbReference type="EC" id="1.1.3.15"/>
    </reaction>
</comment>
<dbReference type="RefSeq" id="WP_257823039.1">
    <property type="nucleotide sequence ID" value="NZ_JABXYM010000002.1"/>
</dbReference>
<evidence type="ECO:0000256" key="3">
    <source>
        <dbReference type="ARBA" id="ARBA00013087"/>
    </source>
</evidence>
<dbReference type="PIRSF" id="PIRSF000138">
    <property type="entry name" value="Al-hdrx_acd_dh"/>
    <property type="match status" value="1"/>
</dbReference>
<evidence type="ECO:0000256" key="15">
    <source>
        <dbReference type="PIRSR" id="PIRSR000138-2"/>
    </source>
</evidence>
<feature type="binding site" evidence="15">
    <location>
        <begin position="302"/>
        <end position="306"/>
    </location>
    <ligand>
        <name>FMN</name>
        <dbReference type="ChEBI" id="CHEBI:58210"/>
    </ligand>
</feature>
<keyword evidence="6" id="KW-0560">Oxidoreductase</keyword>
<comment type="catalytic activity">
    <reaction evidence="9">
        <text>(S)-lactate + O2 = pyruvate + H2O2</text>
        <dbReference type="Rhea" id="RHEA:55868"/>
        <dbReference type="ChEBI" id="CHEBI:15361"/>
        <dbReference type="ChEBI" id="CHEBI:15379"/>
        <dbReference type="ChEBI" id="CHEBI:16240"/>
        <dbReference type="ChEBI" id="CHEBI:16651"/>
    </reaction>
    <physiologicalReaction direction="left-to-right" evidence="9">
        <dbReference type="Rhea" id="RHEA:55869"/>
    </physiologicalReaction>
</comment>
<proteinExistence type="inferred from homology"/>
<feature type="binding site" evidence="15">
    <location>
        <position position="274"/>
    </location>
    <ligand>
        <name>glyoxylate</name>
        <dbReference type="ChEBI" id="CHEBI:36655"/>
    </ligand>
</feature>
<feature type="binding site" evidence="15">
    <location>
        <begin position="85"/>
        <end position="87"/>
    </location>
    <ligand>
        <name>FMN</name>
        <dbReference type="ChEBI" id="CHEBI:58210"/>
    </ligand>
</feature>
<evidence type="ECO:0000256" key="1">
    <source>
        <dbReference type="ARBA" id="ARBA00000616"/>
    </source>
</evidence>
<evidence type="ECO:0000256" key="13">
    <source>
        <dbReference type="ARBA" id="ARBA00079803"/>
    </source>
</evidence>
<evidence type="ECO:0000256" key="5">
    <source>
        <dbReference type="ARBA" id="ARBA00022643"/>
    </source>
</evidence>
<evidence type="ECO:0000256" key="6">
    <source>
        <dbReference type="ARBA" id="ARBA00023002"/>
    </source>
</evidence>
<evidence type="ECO:0000256" key="12">
    <source>
        <dbReference type="ARBA" id="ARBA00052949"/>
    </source>
</evidence>
<comment type="caution">
    <text evidence="17">The sequence shown here is derived from an EMBL/GenBank/DDBJ whole genome shotgun (WGS) entry which is preliminary data.</text>
</comment>
<evidence type="ECO:0000256" key="4">
    <source>
        <dbReference type="ARBA" id="ARBA00022630"/>
    </source>
</evidence>
<evidence type="ECO:0000256" key="7">
    <source>
        <dbReference type="ARBA" id="ARBA00024042"/>
    </source>
</evidence>
<dbReference type="PANTHER" id="PTHR10578">
    <property type="entry name" value="S -2-HYDROXY-ACID OXIDASE-RELATED"/>
    <property type="match status" value="1"/>
</dbReference>
<keyword evidence="18" id="KW-1185">Reference proteome</keyword>
<protein>
    <recommendedName>
        <fullName evidence="8">L-lactate oxidase</fullName>
        <ecNumber evidence="3">1.1.3.15</ecNumber>
    </recommendedName>
    <alternativeName>
        <fullName evidence="13">(S)-2-hydroxy-acid oxidase</fullName>
    </alternativeName>
</protein>
<evidence type="ECO:0000256" key="9">
    <source>
        <dbReference type="ARBA" id="ARBA00048754"/>
    </source>
</evidence>
<dbReference type="InterPro" id="IPR037396">
    <property type="entry name" value="FMN_HAD"/>
</dbReference>
<dbReference type="InterPro" id="IPR012133">
    <property type="entry name" value="Alpha-hydoxy_acid_DH_FMN"/>
</dbReference>
<reference evidence="17" key="1">
    <citation type="submission" date="2020-06" db="EMBL/GenBank/DDBJ databases">
        <title>Insight into the genomes of haloalkaliphilic bacilli from Kenyan soda lakes.</title>
        <authorList>
            <person name="Mwirichia R."/>
            <person name="Villamizar G.C."/>
            <person name="Poehlein A."/>
            <person name="Mugweru J."/>
            <person name="Kipnyargis A."/>
            <person name="Kiplimo D."/>
            <person name="Orwa P."/>
            <person name="Daniel R."/>
        </authorList>
    </citation>
    <scope>NUCLEOTIDE SEQUENCE</scope>
    <source>
        <strain evidence="17">B1096_S55</strain>
    </source>
</reference>
<comment type="catalytic activity">
    <reaction evidence="11">
        <text>2-hydroxyoctadecanoate + O2 = 2-oxooctadecanoate + H2O2</text>
        <dbReference type="Rhea" id="RHEA:68964"/>
        <dbReference type="ChEBI" id="CHEBI:15379"/>
        <dbReference type="ChEBI" id="CHEBI:16240"/>
        <dbReference type="ChEBI" id="CHEBI:17162"/>
        <dbReference type="ChEBI" id="CHEBI:76724"/>
    </reaction>
</comment>
<feature type="binding site" evidence="15">
    <location>
        <position position="32"/>
    </location>
    <ligand>
        <name>glyoxylate</name>
        <dbReference type="ChEBI" id="CHEBI:36655"/>
    </ligand>
</feature>
<evidence type="ECO:0000313" key="18">
    <source>
        <dbReference type="Proteomes" id="UP001057753"/>
    </source>
</evidence>
<comment type="similarity">
    <text evidence="7">Belongs to the FMN-dependent alpha-hydroxy acid dehydrogenase family.</text>
</comment>
<feature type="binding site" evidence="15">
    <location>
        <position position="269"/>
    </location>
    <ligand>
        <name>FMN</name>
        <dbReference type="ChEBI" id="CHEBI:58210"/>
    </ligand>
</feature>
<sequence>MAAFDVSGDYTVTVEEWEAIAKRTLPAPAFDYVASGSGAEETLAKNTDAFRRWDIIPKVLTDVSERDLSVQLLNEKLETPLMLAPVGFQTIVHPDGELAAARGAAELKIPFVSSTVSSFSLEEISAEINGQAPCYFQLYWPADDNVAASFVARAEAAGYAGIVVTVDTPLLGWREKDMHHRYFPIETGAGIANFLNDPVFQATYNQDGDLRGNEQIPAIKRILLRQNLTWDRLAWLRQQTTLPIILKGIMDEEDALLALDYGVDGIIVSNHGGRQLDGTGSALEALALIANKIQGRIPLLVDGGIRRGPDIIKALALGADAVLIGRPYIYGLTEGKQGVKAILTSLLKDLDTSLAITGRTHISSINRSVVRQYQGFK</sequence>
<feature type="binding site" evidence="15">
    <location>
        <position position="247"/>
    </location>
    <ligand>
        <name>FMN</name>
        <dbReference type="ChEBI" id="CHEBI:58210"/>
    </ligand>
</feature>
<feature type="binding site" evidence="15">
    <location>
        <position position="139"/>
    </location>
    <ligand>
        <name>glyoxylate</name>
        <dbReference type="ChEBI" id="CHEBI:36655"/>
    </ligand>
</feature>
<feature type="domain" description="FMN hydroxy acid dehydrogenase" evidence="16">
    <location>
        <begin position="6"/>
        <end position="375"/>
    </location>
</feature>
<accession>A0A9Q4G1A2</accession>